<feature type="compositionally biased region" description="Basic and acidic residues" evidence="2">
    <location>
        <begin position="1"/>
        <end position="27"/>
    </location>
</feature>
<feature type="compositionally biased region" description="Low complexity" evidence="2">
    <location>
        <begin position="209"/>
        <end position="225"/>
    </location>
</feature>
<feature type="compositionally biased region" description="Basic and acidic residues" evidence="2">
    <location>
        <begin position="244"/>
        <end position="260"/>
    </location>
</feature>
<gene>
    <name evidence="3" type="ORF">Pfra01_001387900</name>
</gene>
<sequence>MADRHRRFDDFESRGRSQSRWRPEPRPRWGSASPTRHRRSPSPDPGRYPARSQSPARWARYRNRSLSPPSRAELAARRSRSRSPSPRSNRTTETLEQRRRRLLAEKTMSIDTYHRLLKDPHSPWSKRATGSLMPIPVPLEANENAGDYQHKFEFWLAQRGVSLASLQDDVIRERSYRCGYAQWRVQMGFGHKTDYAYGPQRAHSNTLARTTQEQETEQRLQTRPRSPARNLVHQGVPQSSRPSRFYDARSARRHDEEKIRTPRGGCKNCDRDWADLNRRLMRLESIVSRFDLRTVSTLDGTSSSPYEIKDYSSLCCEEASHTSNYIDLTDDVEGEAEGESEMSNPDRKITNITDTEPRSIEITPTDSDINHDCPSTTTDLGEAATQPVHDDNELKMPPELALLIESYNQVNDEALAKQKEAAADSLAKVEDEGEVSGVEHKSQLCKLRESIKEKRDYAVAAIMVCSRARNKDIFEREMKDMATSDAYSEQGDLHEKCAGIAAKLAEKEKELARLKKQLQSVSSLEESDSAFGQREAQYLFSKIGLERASKVSLETERQKIFTRLMKLSPQIQALVAKELSRKS</sequence>
<feature type="compositionally biased region" description="Low complexity" evidence="2">
    <location>
        <begin position="82"/>
        <end position="94"/>
    </location>
</feature>
<evidence type="ECO:0000313" key="3">
    <source>
        <dbReference type="EMBL" id="GMF42430.1"/>
    </source>
</evidence>
<feature type="region of interest" description="Disordered" evidence="2">
    <location>
        <begin position="1"/>
        <end position="97"/>
    </location>
</feature>
<evidence type="ECO:0000256" key="1">
    <source>
        <dbReference type="SAM" id="Coils"/>
    </source>
</evidence>
<comment type="caution">
    <text evidence="3">The sequence shown here is derived from an EMBL/GenBank/DDBJ whole genome shotgun (WGS) entry which is preliminary data.</text>
</comment>
<organism evidence="3 4">
    <name type="scientific">Phytophthora fragariaefolia</name>
    <dbReference type="NCBI Taxonomy" id="1490495"/>
    <lineage>
        <taxon>Eukaryota</taxon>
        <taxon>Sar</taxon>
        <taxon>Stramenopiles</taxon>
        <taxon>Oomycota</taxon>
        <taxon>Peronosporomycetes</taxon>
        <taxon>Peronosporales</taxon>
        <taxon>Peronosporaceae</taxon>
        <taxon>Phytophthora</taxon>
    </lineage>
</organism>
<dbReference type="AlphaFoldDB" id="A0A9W7CTZ7"/>
<keyword evidence="4" id="KW-1185">Reference proteome</keyword>
<keyword evidence="1" id="KW-0175">Coiled coil</keyword>
<protein>
    <submittedName>
        <fullName evidence="3">Unnamed protein product</fullName>
    </submittedName>
</protein>
<feature type="coiled-coil region" evidence="1">
    <location>
        <begin position="497"/>
        <end position="524"/>
    </location>
</feature>
<reference evidence="3" key="1">
    <citation type="submission" date="2023-04" db="EMBL/GenBank/DDBJ databases">
        <title>Phytophthora fragariaefolia NBRC 109709.</title>
        <authorList>
            <person name="Ichikawa N."/>
            <person name="Sato H."/>
            <person name="Tonouchi N."/>
        </authorList>
    </citation>
    <scope>NUCLEOTIDE SEQUENCE</scope>
    <source>
        <strain evidence="3">NBRC 109709</strain>
    </source>
</reference>
<dbReference type="EMBL" id="BSXT01001447">
    <property type="protein sequence ID" value="GMF42430.1"/>
    <property type="molecule type" value="Genomic_DNA"/>
</dbReference>
<proteinExistence type="predicted"/>
<evidence type="ECO:0000256" key="2">
    <source>
        <dbReference type="SAM" id="MobiDB-lite"/>
    </source>
</evidence>
<dbReference type="Proteomes" id="UP001165121">
    <property type="component" value="Unassembled WGS sequence"/>
</dbReference>
<dbReference type="OrthoDB" id="116248at2759"/>
<feature type="region of interest" description="Disordered" evidence="2">
    <location>
        <begin position="202"/>
        <end position="260"/>
    </location>
</feature>
<name>A0A9W7CTZ7_9STRA</name>
<evidence type="ECO:0000313" key="4">
    <source>
        <dbReference type="Proteomes" id="UP001165121"/>
    </source>
</evidence>
<accession>A0A9W7CTZ7</accession>